<evidence type="ECO:0000313" key="4">
    <source>
        <dbReference type="EMBL" id="MBB4449681.1"/>
    </source>
</evidence>
<feature type="region of interest" description="Disordered" evidence="1">
    <location>
        <begin position="59"/>
        <end position="99"/>
    </location>
</feature>
<evidence type="ECO:0000256" key="1">
    <source>
        <dbReference type="SAM" id="MobiDB-lite"/>
    </source>
</evidence>
<sequence>MAIDSDRRRTIFDRVRTKALLRGMPIDSDPEFLALVDLWISGEYEMSELRSRYNDLTASRAQRSRSVPHALETTPNQAETFGGAGEDADPRQRIALEAD</sequence>
<keyword evidence="6" id="KW-1185">Reference proteome</keyword>
<dbReference type="Proteomes" id="UP000576087">
    <property type="component" value="Unassembled WGS sequence"/>
</dbReference>
<proteinExistence type="predicted"/>
<protein>
    <recommendedName>
        <fullName evidence="8">Antitoxin VbhA domain-containing protein</fullName>
    </recommendedName>
</protein>
<comment type="caution">
    <text evidence="2">The sequence shown here is derived from an EMBL/GenBank/DDBJ whole genome shotgun (WGS) entry which is preliminary data.</text>
</comment>
<organism evidence="2 5">
    <name type="scientific">Aliirhizobium cellulosilyticum</name>
    <dbReference type="NCBI Taxonomy" id="393664"/>
    <lineage>
        <taxon>Bacteria</taxon>
        <taxon>Pseudomonadati</taxon>
        <taxon>Pseudomonadota</taxon>
        <taxon>Alphaproteobacteria</taxon>
        <taxon>Hyphomicrobiales</taxon>
        <taxon>Rhizobiaceae</taxon>
        <taxon>Aliirhizobium</taxon>
    </lineage>
</organism>
<evidence type="ECO:0008006" key="8">
    <source>
        <dbReference type="Google" id="ProtNLM"/>
    </source>
</evidence>
<accession>A0A7W6WT05</accession>
<evidence type="ECO:0000313" key="6">
    <source>
        <dbReference type="Proteomes" id="UP000524535"/>
    </source>
</evidence>
<evidence type="ECO:0000313" key="2">
    <source>
        <dbReference type="EMBL" id="MBB4351755.1"/>
    </source>
</evidence>
<evidence type="ECO:0000313" key="7">
    <source>
        <dbReference type="Proteomes" id="UP000576087"/>
    </source>
</evidence>
<evidence type="ECO:0000313" key="3">
    <source>
        <dbReference type="EMBL" id="MBB4414940.1"/>
    </source>
</evidence>
<gene>
    <name evidence="3" type="ORF">GGE31_005487</name>
    <name evidence="2" type="ORF">GGE33_005539</name>
    <name evidence="4" type="ORF">GGE35_005539</name>
</gene>
<feature type="compositionally biased region" description="Basic and acidic residues" evidence="1">
    <location>
        <begin position="88"/>
        <end position="99"/>
    </location>
</feature>
<dbReference type="EMBL" id="JACIGY010000017">
    <property type="protein sequence ID" value="MBB4414940.1"/>
    <property type="molecule type" value="Genomic_DNA"/>
</dbReference>
<dbReference type="AlphaFoldDB" id="A0A7W6WT05"/>
<dbReference type="RefSeq" id="WP_183830454.1">
    <property type="nucleotide sequence ID" value="NZ_JACIGW010000017.1"/>
</dbReference>
<dbReference type="Proteomes" id="UP000520770">
    <property type="component" value="Unassembled WGS sequence"/>
</dbReference>
<dbReference type="EMBL" id="JACIGW010000017">
    <property type="protein sequence ID" value="MBB4351755.1"/>
    <property type="molecule type" value="Genomic_DNA"/>
</dbReference>
<name>A0A7W6WT05_9HYPH</name>
<reference evidence="5 6" key="1">
    <citation type="submission" date="2020-08" db="EMBL/GenBank/DDBJ databases">
        <title>Genomic Encyclopedia of Type Strains, Phase IV (KMG-V): Genome sequencing to study the core and pangenomes of soil and plant-associated prokaryotes.</title>
        <authorList>
            <person name="Whitman W."/>
        </authorList>
    </citation>
    <scope>NUCLEOTIDE SEQUENCE [LARGE SCALE GENOMIC DNA]</scope>
    <source>
        <strain evidence="3 6">SEMIA 444</strain>
        <strain evidence="2 5">SEMIA 448</strain>
        <strain evidence="4 7">SEMIA 452</strain>
    </source>
</reference>
<evidence type="ECO:0000313" key="5">
    <source>
        <dbReference type="Proteomes" id="UP000520770"/>
    </source>
</evidence>
<dbReference type="Proteomes" id="UP000524535">
    <property type="component" value="Unassembled WGS sequence"/>
</dbReference>
<dbReference type="EMBL" id="JACIHM010000020">
    <property type="protein sequence ID" value="MBB4449681.1"/>
    <property type="molecule type" value="Genomic_DNA"/>
</dbReference>